<keyword evidence="9" id="KW-1185">Reference proteome</keyword>
<dbReference type="GO" id="GO:0032993">
    <property type="term" value="C:protein-DNA complex"/>
    <property type="evidence" value="ECO:0007669"/>
    <property type="project" value="TreeGrafter"/>
</dbReference>
<dbReference type="SUPFAM" id="SSF52172">
    <property type="entry name" value="CheY-like"/>
    <property type="match status" value="1"/>
</dbReference>
<feature type="modified residue" description="4-aspartylphosphate" evidence="4">
    <location>
        <position position="55"/>
    </location>
</feature>
<evidence type="ECO:0000256" key="1">
    <source>
        <dbReference type="ARBA" id="ARBA00022553"/>
    </source>
</evidence>
<dbReference type="SUPFAM" id="SSF46894">
    <property type="entry name" value="C-terminal effector domain of the bipartite response regulators"/>
    <property type="match status" value="1"/>
</dbReference>
<reference evidence="9" key="1">
    <citation type="submission" date="2016-10" db="EMBL/GenBank/DDBJ databases">
        <authorList>
            <person name="Varghese N."/>
            <person name="Submissions S."/>
        </authorList>
    </citation>
    <scope>NUCLEOTIDE SEQUENCE [LARGE SCALE GENOMIC DNA]</scope>
    <source>
        <strain evidence="9">DSM 19110</strain>
    </source>
</reference>
<dbReference type="Pfam" id="PF00072">
    <property type="entry name" value="Response_reg"/>
    <property type="match status" value="1"/>
</dbReference>
<dbReference type="OrthoDB" id="9790442at2"/>
<dbReference type="GO" id="GO:0006355">
    <property type="term" value="P:regulation of DNA-templated transcription"/>
    <property type="evidence" value="ECO:0007669"/>
    <property type="project" value="InterPro"/>
</dbReference>
<dbReference type="Gene3D" id="3.40.50.2300">
    <property type="match status" value="1"/>
</dbReference>
<evidence type="ECO:0000256" key="4">
    <source>
        <dbReference type="PROSITE-ProRule" id="PRU00169"/>
    </source>
</evidence>
<evidence type="ECO:0000256" key="5">
    <source>
        <dbReference type="PROSITE-ProRule" id="PRU01091"/>
    </source>
</evidence>
<evidence type="ECO:0000313" key="8">
    <source>
        <dbReference type="EMBL" id="SDL82089.1"/>
    </source>
</evidence>
<keyword evidence="3 5" id="KW-0238">DNA-binding</keyword>
<feature type="DNA-binding region" description="OmpR/PhoB-type" evidence="5">
    <location>
        <begin position="131"/>
        <end position="228"/>
    </location>
</feature>
<feature type="domain" description="Response regulatory" evidence="6">
    <location>
        <begin position="6"/>
        <end position="120"/>
    </location>
</feature>
<dbReference type="RefSeq" id="WP_074605132.1">
    <property type="nucleotide sequence ID" value="NZ_FNGY01000002.1"/>
</dbReference>
<name>A0A1G9N6E1_9SPHI</name>
<dbReference type="InterPro" id="IPR016032">
    <property type="entry name" value="Sig_transdc_resp-reg_C-effctor"/>
</dbReference>
<dbReference type="InterPro" id="IPR001789">
    <property type="entry name" value="Sig_transdc_resp-reg_receiver"/>
</dbReference>
<keyword evidence="2" id="KW-0902">Two-component regulatory system</keyword>
<dbReference type="CDD" id="cd17574">
    <property type="entry name" value="REC_OmpR"/>
    <property type="match status" value="1"/>
</dbReference>
<dbReference type="GO" id="GO:0005829">
    <property type="term" value="C:cytosol"/>
    <property type="evidence" value="ECO:0007669"/>
    <property type="project" value="TreeGrafter"/>
</dbReference>
<dbReference type="AlphaFoldDB" id="A0A1G9N6E1"/>
<evidence type="ECO:0000259" key="7">
    <source>
        <dbReference type="PROSITE" id="PS51755"/>
    </source>
</evidence>
<dbReference type="Gene3D" id="1.10.10.10">
    <property type="entry name" value="Winged helix-like DNA-binding domain superfamily/Winged helix DNA-binding domain"/>
    <property type="match status" value="1"/>
</dbReference>
<sequence>MNDEVKLLLVEDEPILAGVVKETLEMKGFKVSHASNGLEGLDHFQRFNPDLCIIDIMMPQKDGLSLIEEIRTRNKHVPLIILTAKSEIQDVLKGFHAGADDYMKKPFSVEELLMRIQVLLKRTRTAPNVNPDLYYLGNYIFDPNRQELHFGGEVQRMSQREAEILKSLANHLNEITSRKEMLIELWGDDSFFNTRSMDVYITRIRKYLSQDVNVQIVNVRGRGYKLIV</sequence>
<dbReference type="PANTHER" id="PTHR48111:SF40">
    <property type="entry name" value="PHOSPHATE REGULON TRANSCRIPTIONAL REGULATORY PROTEIN PHOB"/>
    <property type="match status" value="1"/>
</dbReference>
<dbReference type="PROSITE" id="PS51755">
    <property type="entry name" value="OMPR_PHOB"/>
    <property type="match status" value="1"/>
</dbReference>
<evidence type="ECO:0000256" key="3">
    <source>
        <dbReference type="ARBA" id="ARBA00023125"/>
    </source>
</evidence>
<proteinExistence type="predicted"/>
<dbReference type="Pfam" id="PF00486">
    <property type="entry name" value="Trans_reg_C"/>
    <property type="match status" value="1"/>
</dbReference>
<keyword evidence="1 4" id="KW-0597">Phosphoprotein</keyword>
<feature type="domain" description="OmpR/PhoB-type" evidence="7">
    <location>
        <begin position="131"/>
        <end position="228"/>
    </location>
</feature>
<gene>
    <name evidence="8" type="ORF">SAMN05421820_102231</name>
</gene>
<dbReference type="InterPro" id="IPR036388">
    <property type="entry name" value="WH-like_DNA-bd_sf"/>
</dbReference>
<dbReference type="InterPro" id="IPR039420">
    <property type="entry name" value="WalR-like"/>
</dbReference>
<dbReference type="CDD" id="cd00383">
    <property type="entry name" value="trans_reg_C"/>
    <property type="match status" value="1"/>
</dbReference>
<protein>
    <submittedName>
        <fullName evidence="8">DNA-binding response regulator, OmpR family, contains REC and winged-helix (WHTH) domain</fullName>
    </submittedName>
</protein>
<dbReference type="SMART" id="SM00862">
    <property type="entry name" value="Trans_reg_C"/>
    <property type="match status" value="1"/>
</dbReference>
<dbReference type="PANTHER" id="PTHR48111">
    <property type="entry name" value="REGULATOR OF RPOS"/>
    <property type="match status" value="1"/>
</dbReference>
<dbReference type="GO" id="GO:0000156">
    <property type="term" value="F:phosphorelay response regulator activity"/>
    <property type="evidence" value="ECO:0007669"/>
    <property type="project" value="TreeGrafter"/>
</dbReference>
<dbReference type="Proteomes" id="UP000183200">
    <property type="component" value="Unassembled WGS sequence"/>
</dbReference>
<dbReference type="InterPro" id="IPR001867">
    <property type="entry name" value="OmpR/PhoB-type_DNA-bd"/>
</dbReference>
<accession>A0A1G9N6E1</accession>
<dbReference type="GO" id="GO:0000976">
    <property type="term" value="F:transcription cis-regulatory region binding"/>
    <property type="evidence" value="ECO:0007669"/>
    <property type="project" value="TreeGrafter"/>
</dbReference>
<evidence type="ECO:0000259" key="6">
    <source>
        <dbReference type="PROSITE" id="PS50110"/>
    </source>
</evidence>
<dbReference type="SMART" id="SM00448">
    <property type="entry name" value="REC"/>
    <property type="match status" value="1"/>
</dbReference>
<organism evidence="8 9">
    <name type="scientific">Pedobacter steynii</name>
    <dbReference type="NCBI Taxonomy" id="430522"/>
    <lineage>
        <taxon>Bacteria</taxon>
        <taxon>Pseudomonadati</taxon>
        <taxon>Bacteroidota</taxon>
        <taxon>Sphingobacteriia</taxon>
        <taxon>Sphingobacteriales</taxon>
        <taxon>Sphingobacteriaceae</taxon>
        <taxon>Pedobacter</taxon>
    </lineage>
</organism>
<evidence type="ECO:0000313" key="9">
    <source>
        <dbReference type="Proteomes" id="UP000183200"/>
    </source>
</evidence>
<evidence type="ECO:0000256" key="2">
    <source>
        <dbReference type="ARBA" id="ARBA00023012"/>
    </source>
</evidence>
<dbReference type="InterPro" id="IPR011006">
    <property type="entry name" value="CheY-like_superfamily"/>
</dbReference>
<dbReference type="EMBL" id="FNGY01000002">
    <property type="protein sequence ID" value="SDL82089.1"/>
    <property type="molecule type" value="Genomic_DNA"/>
</dbReference>
<dbReference type="PROSITE" id="PS50110">
    <property type="entry name" value="RESPONSE_REGULATORY"/>
    <property type="match status" value="1"/>
</dbReference>